<evidence type="ECO:0000256" key="5">
    <source>
        <dbReference type="ARBA" id="ARBA00049026"/>
    </source>
</evidence>
<evidence type="ECO:0000256" key="6">
    <source>
        <dbReference type="SAM" id="MobiDB-lite"/>
    </source>
</evidence>
<evidence type="ECO:0000259" key="7">
    <source>
        <dbReference type="Pfam" id="PF00266"/>
    </source>
</evidence>
<evidence type="ECO:0000259" key="8">
    <source>
        <dbReference type="Pfam" id="PF21478"/>
    </source>
</evidence>
<feature type="domain" description="Aminotransferase class V" evidence="7">
    <location>
        <begin position="180"/>
        <end position="288"/>
    </location>
</feature>
<dbReference type="EMBL" id="JAMGBA010000001">
    <property type="protein sequence ID" value="MCL6697876.1"/>
    <property type="molecule type" value="Genomic_DNA"/>
</dbReference>
<evidence type="ECO:0000256" key="2">
    <source>
        <dbReference type="ARBA" id="ARBA00012134"/>
    </source>
</evidence>
<dbReference type="InterPro" id="IPR020581">
    <property type="entry name" value="GDC_P"/>
</dbReference>
<keyword evidence="10" id="KW-1185">Reference proteome</keyword>
<dbReference type="Pfam" id="PF00266">
    <property type="entry name" value="Aminotran_5"/>
    <property type="match status" value="1"/>
</dbReference>
<comment type="caution">
    <text evidence="9">The sequence shown here is derived from an EMBL/GenBank/DDBJ whole genome shotgun (WGS) entry which is preliminary data.</text>
</comment>
<feature type="compositionally biased region" description="Basic and acidic residues" evidence="6">
    <location>
        <begin position="38"/>
        <end position="55"/>
    </location>
</feature>
<feature type="compositionally biased region" description="Polar residues" evidence="6">
    <location>
        <begin position="498"/>
        <end position="510"/>
    </location>
</feature>
<sequence>MAGEVSSAPTVTGNRALMLEEPLLFEIGSRDQTGVDFEPHSEGTSRMGGLERDSLDLPGLSEPEAVRHYTRLSRQNYAIDLGLFPLGSCTMKHNPRLNEKMARLPGFADIHPLQPQETVQGALELINKLAFWLIDLTGMHGVAMSPKAGAHGELCGLLCIRAALEARGDARQVVLVPESAHGTNPATAAFCGYRVENIPATKTGRVDLEALKARLGPDVAAVMITNPNTCGLFEPDMKAISDAVHAAGAFVYCDGANFNAIVGKVRPGDLGVDAMHINLHKTFSTPHGGGGPGSGPVVLSEALAPYGPLPFAAKYPDGSYKMVEEETAGEEHPDAFGRMVAFHGQMGMFTRALTYILSHGADGLAQVAEDSVLNANYILRSLEDVLDAPFAFSGPCMHEAIFSDKGFAEGFSTIDVAKALIDEGFHPMTMYFPLVVHGAMLVEPTETESKANLDQFIAALRSIAERAKAGDQALKAAPIYAPRRRLDETLAARKPVLSYNNPAPDGSSTGLGAHFGGG</sequence>
<keyword evidence="4 9" id="KW-0560">Oxidoreductase</keyword>
<accession>A0ABT0RSQ1</accession>
<dbReference type="InterPro" id="IPR015421">
    <property type="entry name" value="PyrdxlP-dep_Trfase_major"/>
</dbReference>
<feature type="region of interest" description="Disordered" evidence="6">
    <location>
        <begin position="497"/>
        <end position="518"/>
    </location>
</feature>
<evidence type="ECO:0000256" key="4">
    <source>
        <dbReference type="ARBA" id="ARBA00023002"/>
    </source>
</evidence>
<proteinExistence type="predicted"/>
<evidence type="ECO:0000313" key="10">
    <source>
        <dbReference type="Proteomes" id="UP001203410"/>
    </source>
</evidence>
<organism evidence="9 10">
    <name type="scientific">Sphingomonas caseinilyticus</name>
    <dbReference type="NCBI Taxonomy" id="2908205"/>
    <lineage>
        <taxon>Bacteria</taxon>
        <taxon>Pseudomonadati</taxon>
        <taxon>Pseudomonadota</taxon>
        <taxon>Alphaproteobacteria</taxon>
        <taxon>Sphingomonadales</taxon>
        <taxon>Sphingomonadaceae</taxon>
        <taxon>Sphingomonas</taxon>
    </lineage>
</organism>
<gene>
    <name evidence="9" type="primary">gcvPB</name>
    <name evidence="9" type="ORF">LZ496_03645</name>
</gene>
<dbReference type="Gene3D" id="3.40.640.10">
    <property type="entry name" value="Type I PLP-dependent aspartate aminotransferase-like (Major domain)"/>
    <property type="match status" value="1"/>
</dbReference>
<dbReference type="NCBIfam" id="NF003346">
    <property type="entry name" value="PRK04366.1"/>
    <property type="match status" value="1"/>
</dbReference>
<reference evidence="9 10" key="1">
    <citation type="submission" date="2022-05" db="EMBL/GenBank/DDBJ databases">
        <authorList>
            <person name="Jo J.-H."/>
            <person name="Im W.-T."/>
        </authorList>
    </citation>
    <scope>NUCLEOTIDE SEQUENCE [LARGE SCALE GENOMIC DNA]</scope>
    <source>
        <strain evidence="9 10">NSE70-1</strain>
    </source>
</reference>
<dbReference type="InterPro" id="IPR000192">
    <property type="entry name" value="Aminotrans_V_dom"/>
</dbReference>
<name>A0ABT0RSQ1_9SPHN</name>
<dbReference type="PANTHER" id="PTHR11773">
    <property type="entry name" value="GLYCINE DEHYDROGENASE, DECARBOXYLATING"/>
    <property type="match status" value="1"/>
</dbReference>
<comment type="catalytic activity">
    <reaction evidence="5">
        <text>N(6)-[(R)-lipoyl]-L-lysyl-[glycine-cleavage complex H protein] + glycine + H(+) = N(6)-[(R)-S(8)-aminomethyldihydrolipoyl]-L-lysyl-[glycine-cleavage complex H protein] + CO2</text>
        <dbReference type="Rhea" id="RHEA:24304"/>
        <dbReference type="Rhea" id="RHEA-COMP:10494"/>
        <dbReference type="Rhea" id="RHEA-COMP:10495"/>
        <dbReference type="ChEBI" id="CHEBI:15378"/>
        <dbReference type="ChEBI" id="CHEBI:16526"/>
        <dbReference type="ChEBI" id="CHEBI:57305"/>
        <dbReference type="ChEBI" id="CHEBI:83099"/>
        <dbReference type="ChEBI" id="CHEBI:83143"/>
        <dbReference type="EC" id="1.4.4.2"/>
    </reaction>
</comment>
<dbReference type="Gene3D" id="6.20.440.10">
    <property type="match status" value="1"/>
</dbReference>
<evidence type="ECO:0000256" key="1">
    <source>
        <dbReference type="ARBA" id="ARBA00003788"/>
    </source>
</evidence>
<feature type="domain" description="Glycine dehydrogenase C-terminal" evidence="8">
    <location>
        <begin position="369"/>
        <end position="468"/>
    </location>
</feature>
<evidence type="ECO:0000256" key="3">
    <source>
        <dbReference type="ARBA" id="ARBA00022898"/>
    </source>
</evidence>
<dbReference type="GO" id="GO:0004375">
    <property type="term" value="F:glycine dehydrogenase (decarboxylating) activity"/>
    <property type="evidence" value="ECO:0007669"/>
    <property type="project" value="UniProtKB-EC"/>
</dbReference>
<feature type="region of interest" description="Disordered" evidence="6">
    <location>
        <begin position="38"/>
        <end position="57"/>
    </location>
</feature>
<dbReference type="Proteomes" id="UP001203410">
    <property type="component" value="Unassembled WGS sequence"/>
</dbReference>
<keyword evidence="3" id="KW-0663">Pyridoxal phosphate</keyword>
<comment type="function">
    <text evidence="1">The glycine cleavage system catalyzes the degradation of glycine. The P protein binds the alpha-amino group of glycine through its pyridoxal phosphate cofactor; CO(2) is released and the remaining methylamine moiety is then transferred to the lipoamide cofactor of the H protein.</text>
</comment>
<evidence type="ECO:0000313" key="9">
    <source>
        <dbReference type="EMBL" id="MCL6697876.1"/>
    </source>
</evidence>
<dbReference type="InterPro" id="IPR015424">
    <property type="entry name" value="PyrdxlP-dep_Trfase"/>
</dbReference>
<dbReference type="PANTHER" id="PTHR11773:SF1">
    <property type="entry name" value="GLYCINE DEHYDROGENASE (DECARBOXYLATING), MITOCHONDRIAL"/>
    <property type="match status" value="1"/>
</dbReference>
<dbReference type="InterPro" id="IPR049316">
    <property type="entry name" value="GDC-P_C"/>
</dbReference>
<dbReference type="Pfam" id="PF21478">
    <property type="entry name" value="GcvP2_C"/>
    <property type="match status" value="1"/>
</dbReference>
<dbReference type="SUPFAM" id="SSF53383">
    <property type="entry name" value="PLP-dependent transferases"/>
    <property type="match status" value="1"/>
</dbReference>
<dbReference type="EC" id="1.4.4.2" evidence="2"/>
<dbReference type="InterPro" id="IPR015422">
    <property type="entry name" value="PyrdxlP-dep_Trfase_small"/>
</dbReference>
<protein>
    <recommendedName>
        <fullName evidence="2">glycine dehydrogenase (aminomethyl-transferring)</fullName>
        <ecNumber evidence="2">1.4.4.2</ecNumber>
    </recommendedName>
</protein>
<dbReference type="Gene3D" id="3.90.1150.10">
    <property type="entry name" value="Aspartate Aminotransferase, domain 1"/>
    <property type="match status" value="1"/>
</dbReference>